<dbReference type="EMBL" id="CAFBMK010000085">
    <property type="protein sequence ID" value="CAB4916731.1"/>
    <property type="molecule type" value="Genomic_DNA"/>
</dbReference>
<evidence type="ECO:0000313" key="1">
    <source>
        <dbReference type="EMBL" id="CAB4916731.1"/>
    </source>
</evidence>
<accession>A0A6J7H726</accession>
<protein>
    <submittedName>
        <fullName evidence="1">Unannotated protein</fullName>
    </submittedName>
</protein>
<reference evidence="1" key="1">
    <citation type="submission" date="2020-05" db="EMBL/GenBank/DDBJ databases">
        <authorList>
            <person name="Chiriac C."/>
            <person name="Salcher M."/>
            <person name="Ghai R."/>
            <person name="Kavagutti S V."/>
        </authorList>
    </citation>
    <scope>NUCLEOTIDE SEQUENCE</scope>
</reference>
<name>A0A6J7H726_9ZZZZ</name>
<dbReference type="AlphaFoldDB" id="A0A6J7H726"/>
<gene>
    <name evidence="1" type="ORF">UFOPK3564_01607</name>
</gene>
<sequence length="60" mass="6382">MTARISGTTLESQARYAAGVRHVLRAWTSGEDLRGEDVVVQDGEIVGSAYKAAFEQGRGG</sequence>
<dbReference type="Gene3D" id="3.40.50.720">
    <property type="entry name" value="NAD(P)-binding Rossmann-like Domain"/>
    <property type="match status" value="1"/>
</dbReference>
<proteinExistence type="predicted"/>
<organism evidence="1">
    <name type="scientific">freshwater metagenome</name>
    <dbReference type="NCBI Taxonomy" id="449393"/>
    <lineage>
        <taxon>unclassified sequences</taxon>
        <taxon>metagenomes</taxon>
        <taxon>ecological metagenomes</taxon>
    </lineage>
</organism>